<gene>
    <name evidence="2" type="ORF">P9485_29605</name>
</gene>
<protein>
    <submittedName>
        <fullName evidence="2">Acyl-CoA thioesterase/BAAT N-terminal domain-containing protein</fullName>
    </submittedName>
</protein>
<name>A0ABU6PKM1_9BACI</name>
<evidence type="ECO:0000313" key="3">
    <source>
        <dbReference type="Proteomes" id="UP001336122"/>
    </source>
</evidence>
<dbReference type="Pfam" id="PF04775">
    <property type="entry name" value="Bile_Hydr_Trans"/>
    <property type="match status" value="1"/>
</dbReference>
<organism evidence="2 3">
    <name type="scientific">Bacillus nitratireducens</name>
    <dbReference type="NCBI Taxonomy" id="2026193"/>
    <lineage>
        <taxon>Bacteria</taxon>
        <taxon>Bacillati</taxon>
        <taxon>Bacillota</taxon>
        <taxon>Bacilli</taxon>
        <taxon>Bacillales</taxon>
        <taxon>Bacillaceae</taxon>
        <taxon>Bacillus</taxon>
        <taxon>Bacillus cereus group</taxon>
    </lineage>
</organism>
<comment type="caution">
    <text evidence="2">The sequence shown here is derived from an EMBL/GenBank/DDBJ whole genome shotgun (WGS) entry which is preliminary data.</text>
</comment>
<dbReference type="EMBL" id="JARTIK010000052">
    <property type="protein sequence ID" value="MED4681851.1"/>
    <property type="molecule type" value="Genomic_DNA"/>
</dbReference>
<accession>A0ABU6PKM1</accession>
<sequence length="144" mass="16210">MRKTVMVSKEISTVLGEPFFIEFSGLESGQNIHIDVKTRDSANRVWKSWATSQADINGKLNIATNIPSEGAYQGIDAYELIYGMELVEPSFPPYFLQDGMKKLTISLCITLEDQVLEEMDITFVTQPVSKCTVGTMFRRNEMVS</sequence>
<keyword evidence="3" id="KW-1185">Reference proteome</keyword>
<feature type="domain" description="Acyl-CoA thioester hydrolase/bile acid-CoA amino acid N-acetyltransferase" evidence="1">
    <location>
        <begin position="17"/>
        <end position="119"/>
    </location>
</feature>
<evidence type="ECO:0000313" key="2">
    <source>
        <dbReference type="EMBL" id="MED4681851.1"/>
    </source>
</evidence>
<reference evidence="2 3" key="1">
    <citation type="submission" date="2023-03" db="EMBL/GenBank/DDBJ databases">
        <title>Bacillus Genome Sequencing.</title>
        <authorList>
            <person name="Dunlap C."/>
        </authorList>
    </citation>
    <scope>NUCLEOTIDE SEQUENCE [LARGE SCALE GENOMIC DNA]</scope>
    <source>
        <strain evidence="2 3">NRS-319</strain>
    </source>
</reference>
<dbReference type="RefSeq" id="WP_257208548.1">
    <property type="nucleotide sequence ID" value="NZ_JARTIK010000052.1"/>
</dbReference>
<dbReference type="InterPro" id="IPR042490">
    <property type="entry name" value="Thio_Ohase/BAAT_N"/>
</dbReference>
<evidence type="ECO:0000259" key="1">
    <source>
        <dbReference type="Pfam" id="PF04775"/>
    </source>
</evidence>
<dbReference type="Proteomes" id="UP001336122">
    <property type="component" value="Unassembled WGS sequence"/>
</dbReference>
<dbReference type="Gene3D" id="2.60.40.2240">
    <property type="entry name" value="Acyl-CoA thioester hydrolase/BAAT N-terminal domain"/>
    <property type="match status" value="1"/>
</dbReference>
<dbReference type="InterPro" id="IPR006862">
    <property type="entry name" value="Thio_Ohase/aa_AcTrfase"/>
</dbReference>
<proteinExistence type="predicted"/>